<dbReference type="AlphaFoldDB" id="A0A401ICV6"/>
<gene>
    <name evidence="1" type="ORF">AsFPU1_0392</name>
</gene>
<protein>
    <submittedName>
        <fullName evidence="1">ABC transporter</fullName>
    </submittedName>
</protein>
<sequence>MTNKNTIEFVAGRHSTALINQLAEELNLTPEEVVQKGITFMALYAGLRRENNGHILLQEGNDPPRILTL</sequence>
<reference evidence="2" key="1">
    <citation type="submission" date="2017-05" db="EMBL/GenBank/DDBJ databases">
        <title>Physiological properties and genetic analysis related to exopolysaccharide production of fresh-water unicellular cyanobacterium Aphanothece sacrum, Suizenji Nori, that has been cultured as a food source in Japan.</title>
        <authorList>
            <person name="Kanesaki Y."/>
            <person name="Yoshikawa S."/>
            <person name="Ohki K."/>
        </authorList>
    </citation>
    <scope>NUCLEOTIDE SEQUENCE [LARGE SCALE GENOMIC DNA]</scope>
    <source>
        <strain evidence="2">FPU1</strain>
    </source>
</reference>
<evidence type="ECO:0000313" key="1">
    <source>
        <dbReference type="EMBL" id="GBF79000.1"/>
    </source>
</evidence>
<dbReference type="EMBL" id="BDQK01000001">
    <property type="protein sequence ID" value="GBF79000.1"/>
    <property type="molecule type" value="Genomic_DNA"/>
</dbReference>
<dbReference type="RefSeq" id="WP_124973213.1">
    <property type="nucleotide sequence ID" value="NZ_BDQK01000001.1"/>
</dbReference>
<name>A0A401ICV6_APHSA</name>
<evidence type="ECO:0000313" key="2">
    <source>
        <dbReference type="Proteomes" id="UP000287247"/>
    </source>
</evidence>
<organism evidence="1 2">
    <name type="scientific">Aphanothece sacrum FPU1</name>
    <dbReference type="NCBI Taxonomy" id="1920663"/>
    <lineage>
        <taxon>Bacteria</taxon>
        <taxon>Bacillati</taxon>
        <taxon>Cyanobacteriota</taxon>
        <taxon>Cyanophyceae</taxon>
        <taxon>Oscillatoriophycideae</taxon>
        <taxon>Chroococcales</taxon>
        <taxon>Aphanothecaceae</taxon>
        <taxon>Aphanothece</taxon>
    </lineage>
</organism>
<dbReference type="Proteomes" id="UP000287247">
    <property type="component" value="Unassembled WGS sequence"/>
</dbReference>
<comment type="caution">
    <text evidence="1">The sequence shown here is derived from an EMBL/GenBank/DDBJ whole genome shotgun (WGS) entry which is preliminary data.</text>
</comment>
<keyword evidence="2" id="KW-1185">Reference proteome</keyword>
<accession>A0A401ICV6</accession>
<proteinExistence type="predicted"/>